<evidence type="ECO:0000313" key="10">
    <source>
        <dbReference type="Proteomes" id="UP000663834"/>
    </source>
</evidence>
<dbReference type="OrthoDB" id="273070at2759"/>
<dbReference type="Proteomes" id="UP000663834">
    <property type="component" value="Unassembled WGS sequence"/>
</dbReference>
<dbReference type="EMBL" id="CAJOBH010004236">
    <property type="protein sequence ID" value="CAF3982598.1"/>
    <property type="molecule type" value="Genomic_DNA"/>
</dbReference>
<evidence type="ECO:0000256" key="2">
    <source>
        <dbReference type="SAM" id="MobiDB-lite"/>
    </source>
</evidence>
<evidence type="ECO:0000313" key="7">
    <source>
        <dbReference type="EMBL" id="CAF2142076.1"/>
    </source>
</evidence>
<dbReference type="AlphaFoldDB" id="A0A814ZEM2"/>
<dbReference type="Proteomes" id="UP000663824">
    <property type="component" value="Unassembled WGS sequence"/>
</dbReference>
<dbReference type="InterPro" id="IPR039136">
    <property type="entry name" value="NUFIP1-like"/>
</dbReference>
<dbReference type="Proteomes" id="UP000681967">
    <property type="component" value="Unassembled WGS sequence"/>
</dbReference>
<feature type="compositionally biased region" description="Basic and acidic residues" evidence="2">
    <location>
        <begin position="73"/>
        <end position="88"/>
    </location>
</feature>
<protein>
    <recommendedName>
        <fullName evidence="3">C2H2-type domain-containing protein</fullName>
    </recommendedName>
</protein>
<dbReference type="Pfam" id="PF10453">
    <property type="entry name" value="NUFIP1"/>
    <property type="match status" value="1"/>
</dbReference>
<organism evidence="4 10">
    <name type="scientific">Rotaria magnacalcarata</name>
    <dbReference type="NCBI Taxonomy" id="392030"/>
    <lineage>
        <taxon>Eukaryota</taxon>
        <taxon>Metazoa</taxon>
        <taxon>Spiralia</taxon>
        <taxon>Gnathifera</taxon>
        <taxon>Rotifera</taxon>
        <taxon>Eurotatoria</taxon>
        <taxon>Bdelloidea</taxon>
        <taxon>Philodinida</taxon>
        <taxon>Philodinidae</taxon>
        <taxon>Rotaria</taxon>
    </lineage>
</organism>
<dbReference type="Proteomes" id="UP000663842">
    <property type="component" value="Unassembled WGS sequence"/>
</dbReference>
<keyword evidence="1" id="KW-0479">Metal-binding</keyword>
<gene>
    <name evidence="9" type="ORF">BYL167_LOCUS12697</name>
    <name evidence="5" type="ORF">CJN711_LOCUS26136</name>
    <name evidence="4" type="ORF">KQP761_LOCUS1781</name>
    <name evidence="6" type="ORF">MBJ925_LOCUS27209</name>
    <name evidence="8" type="ORF">UXM345_LOCUS9763</name>
    <name evidence="7" type="ORF">XDN619_LOCUS26910</name>
</gene>
<keyword evidence="1" id="KW-0862">Zinc</keyword>
<dbReference type="EMBL" id="CAJNRE010014578">
    <property type="protein sequence ID" value="CAF2128738.1"/>
    <property type="molecule type" value="Genomic_DNA"/>
</dbReference>
<feature type="region of interest" description="Disordered" evidence="2">
    <location>
        <begin position="60"/>
        <end position="88"/>
    </location>
</feature>
<evidence type="ECO:0000313" key="9">
    <source>
        <dbReference type="EMBL" id="CAF3982598.1"/>
    </source>
</evidence>
<dbReference type="SUPFAM" id="SSF57667">
    <property type="entry name" value="beta-beta-alpha zinc fingers"/>
    <property type="match status" value="1"/>
</dbReference>
<keyword evidence="1" id="KW-0863">Zinc-finger</keyword>
<dbReference type="PROSITE" id="PS50157">
    <property type="entry name" value="ZINC_FINGER_C2H2_2"/>
    <property type="match status" value="1"/>
</dbReference>
<dbReference type="PROSITE" id="PS00028">
    <property type="entry name" value="ZINC_FINGER_C2H2_1"/>
    <property type="match status" value="1"/>
</dbReference>
<dbReference type="GO" id="GO:0003723">
    <property type="term" value="F:RNA binding"/>
    <property type="evidence" value="ECO:0007669"/>
    <property type="project" value="InterPro"/>
</dbReference>
<evidence type="ECO:0000313" key="4">
    <source>
        <dbReference type="EMBL" id="CAF1240686.1"/>
    </source>
</evidence>
<evidence type="ECO:0000313" key="6">
    <source>
        <dbReference type="EMBL" id="CAF2128738.1"/>
    </source>
</evidence>
<dbReference type="Proteomes" id="UP000663887">
    <property type="component" value="Unassembled WGS sequence"/>
</dbReference>
<reference evidence="4" key="1">
    <citation type="submission" date="2021-02" db="EMBL/GenBank/DDBJ databases">
        <authorList>
            <person name="Nowell W R."/>
        </authorList>
    </citation>
    <scope>NUCLEOTIDE SEQUENCE</scope>
</reference>
<comment type="caution">
    <text evidence="4">The sequence shown here is derived from an EMBL/GenBank/DDBJ whole genome shotgun (WGS) entry which is preliminary data.</text>
</comment>
<dbReference type="InterPro" id="IPR019496">
    <property type="entry name" value="NUFIP1_cons_dom"/>
</dbReference>
<dbReference type="GO" id="GO:0008270">
    <property type="term" value="F:zinc ion binding"/>
    <property type="evidence" value="ECO:0007669"/>
    <property type="project" value="UniProtKB-KW"/>
</dbReference>
<dbReference type="EMBL" id="CAJOBF010000904">
    <property type="protein sequence ID" value="CAF3886520.1"/>
    <property type="molecule type" value="Genomic_DNA"/>
</dbReference>
<dbReference type="InterPro" id="IPR013087">
    <property type="entry name" value="Znf_C2H2_type"/>
</dbReference>
<dbReference type="EMBL" id="CAJNOW010000118">
    <property type="protein sequence ID" value="CAF1240686.1"/>
    <property type="molecule type" value="Genomic_DNA"/>
</dbReference>
<feature type="domain" description="C2H2-type" evidence="3">
    <location>
        <begin position="18"/>
        <end position="45"/>
    </location>
</feature>
<dbReference type="EMBL" id="CAJNRG010012674">
    <property type="protein sequence ID" value="CAF2142076.1"/>
    <property type="molecule type" value="Genomic_DNA"/>
</dbReference>
<dbReference type="PANTHER" id="PTHR13309:SF0">
    <property type="entry name" value="FMR1-INTERACTING PROTEIN NUFIP1"/>
    <property type="match status" value="1"/>
</dbReference>
<name>A0A814ZEM2_9BILA</name>
<dbReference type="InterPro" id="IPR036236">
    <property type="entry name" value="Znf_C2H2_sf"/>
</dbReference>
<accession>A0A814ZEM2</accession>
<proteinExistence type="predicted"/>
<evidence type="ECO:0000259" key="3">
    <source>
        <dbReference type="PROSITE" id="PS50157"/>
    </source>
</evidence>
<dbReference type="GO" id="GO:0005634">
    <property type="term" value="C:nucleus"/>
    <property type="evidence" value="ECO:0007669"/>
    <property type="project" value="TreeGrafter"/>
</dbReference>
<evidence type="ECO:0000313" key="8">
    <source>
        <dbReference type="EMBL" id="CAF3886520.1"/>
    </source>
</evidence>
<dbReference type="PANTHER" id="PTHR13309">
    <property type="entry name" value="NUCLEAR FRAGILE X MENTAL RETARDATION PROTEIN INTERACTING PROTEIN 1"/>
    <property type="match status" value="1"/>
</dbReference>
<dbReference type="EMBL" id="CAJNOV010012301">
    <property type="protein sequence ID" value="CAF1480500.1"/>
    <property type="molecule type" value="Genomic_DNA"/>
</dbReference>
<sequence>MSSKPHSQNQQDKNNRQFKCSRCTQSFSHQKTYYEHLRSHTIVRKTTVENPTQNETARYIAERRKNYPTADNITKKLKSDEERQERGDVLETRQFGRIKEHKTNKNKNNEIESTLPIIAKTVANNKNTGATLLERLLATDIRRERNMVLQSIRHIINNNFYGLDEN</sequence>
<dbReference type="GO" id="GO:0000492">
    <property type="term" value="P:box C/D snoRNP assembly"/>
    <property type="evidence" value="ECO:0007669"/>
    <property type="project" value="TreeGrafter"/>
</dbReference>
<evidence type="ECO:0000313" key="5">
    <source>
        <dbReference type="EMBL" id="CAF1480500.1"/>
    </source>
</evidence>
<evidence type="ECO:0000256" key="1">
    <source>
        <dbReference type="PROSITE-ProRule" id="PRU00042"/>
    </source>
</evidence>
<dbReference type="Proteomes" id="UP000663855">
    <property type="component" value="Unassembled WGS sequence"/>
</dbReference>